<evidence type="ECO:0000313" key="3">
    <source>
        <dbReference type="Proteomes" id="UP000504633"/>
    </source>
</evidence>
<sequence>MVDKFISMWKVRELADKVTNVVMNYTEIEGKVREATNDDPWGPTGPLMQELAHATFSYETFPEVMSMLWKRMLQDNKTNWRRTYKSLLLLNYLVRNGSERVVTSSREHIYDLRSLENYTFTDEGGKDQGINVRHKVRELIDFIQDDDRLREERKKAKKNKDKYIGMSSDAMGSRSGGYSGYSGGGGGGSSGGYNDGDWRNNRGDNWYSDKNSADRYEDEDTQYDGEREGSDSDSPSPRRNYRYNDRASPAEVAVESKPSNLNMNIRSKTVSSPVSKQPTSVGTSKQAAPQKKINLGAAANFGKTPNAAGIHSPTHRDTPTTNSVDLMGGASPSNNNNKSNTPSNNNDLLDDLFKTCSSSPVQQSPKVEKTLNSAAVIIDDDDDFNPRGADAAPTQEFGDFATAFGSGSLPPSTGILPAASNDEFADFDAFQSSTTATVSSTLALDGNLLTTATPANDAFDLFNAAQPAATATATTATDLLAGLGDLSIHQSMPMAVEIQQVSKTSLPPPSESVRQALAKSIANLRDLACVQSAADVSYVAATLRQLHNAGALPGYTTPEQLVGLDCRAVDWSQLAADEYAALLTQLGRLFTRDWPQPTDDVDVLNMFKLDYSIDYAEVAFDALLQQLERVPNSAASMLAALVQDHCLLSICLLHLTRHRGALMQRYARTIKVLPERLVDEHDARTMQFIQLLIGLPGLVANKLGRQLPAIFATIAYGRLLLQQWLRAVYFVLQCEDQGGYFDLSPFSWLLSRVLGNYFDASTLEALLRVLEDLAVAPNSRGVLQQILYKLEPSACFKLAQCAVNAQLNLYVLLGTGSMETQHWQHCLLQKLPLQRAPTENGPLCTLVGYLAVAAATELHVLFTQLLGMWSKRITLQKLSSQEHVAICKLLVLAGKCNGNMEQEHKRQLHDGLSYHLQSPDKVQRYLGMKTVELLYNHMVNEQAPDEDRLKFDYAALEETPHWHLIEELEMLANFKYPSKAQLDSRPSRELLQRLELHMAQFMEVEEQPPRMPTVQAAKNISKMQLDLDSDDDETPTLPLDEDDEDDDDLKPYDMSNDISSSLEQRPKFLIDLLHLLRTKVDNYQIFEAALATAEQLIRSQLAQQDVKLALELMELFIVLEMQYYFEDFERTQFRCCVAICVAKPGACAELLCRMFHTDNTQYAANVRILILQILAAAAKELAGDEHQPPTAEQILDIVPPVAKQPRKFQLHSEKDDADARLAAAQRIIRDRLRAKTKRYLSKRATPASQAKINPFHAVAGTFFFGLVRGQRTRQMLYVKYENISHDIDTQLLVNMLHTLAVLLMCSQNCPLLPAMTREIFDLCAFVRFSAEARVRAATLQLLGIALVTTPAHLLVAHFAESLNELKRWLEEFMRSPLVGGESSDECRELAQQILSTCYKLFDTATLEQGS</sequence>
<proteinExistence type="predicted"/>
<dbReference type="CTD" id="42632"/>
<dbReference type="Pfam" id="PF10193">
    <property type="entry name" value="Telomere_reg-2"/>
    <property type="match status" value="1"/>
</dbReference>
<dbReference type="KEGG" id="dhe:111603584"/>
<dbReference type="InterPro" id="IPR013809">
    <property type="entry name" value="ENTH"/>
</dbReference>
<dbReference type="GO" id="GO:0030125">
    <property type="term" value="C:clathrin vesicle coat"/>
    <property type="evidence" value="ECO:0007669"/>
    <property type="project" value="TreeGrafter"/>
</dbReference>
<gene>
    <name evidence="4" type="primary">LOC111603584</name>
</gene>
<dbReference type="PANTHER" id="PTHR12276">
    <property type="entry name" value="EPSIN/ENT-RELATED"/>
    <property type="match status" value="1"/>
</dbReference>
<dbReference type="GO" id="GO:0005543">
    <property type="term" value="F:phospholipid binding"/>
    <property type="evidence" value="ECO:0007669"/>
    <property type="project" value="TreeGrafter"/>
</dbReference>
<keyword evidence="3" id="KW-1185">Reference proteome</keyword>
<evidence type="ECO:0000313" key="4">
    <source>
        <dbReference type="RefSeq" id="XP_023177006.2"/>
    </source>
</evidence>
<dbReference type="OrthoDB" id="4033880at2759"/>
<dbReference type="InterPro" id="IPR038528">
    <property type="entry name" value="TEL2_C_sf"/>
</dbReference>
<dbReference type="GO" id="GO:0005768">
    <property type="term" value="C:endosome"/>
    <property type="evidence" value="ECO:0007669"/>
    <property type="project" value="TreeGrafter"/>
</dbReference>
<feature type="region of interest" description="Disordered" evidence="1">
    <location>
        <begin position="204"/>
        <end position="350"/>
    </location>
</feature>
<dbReference type="Gene3D" id="1.25.40.720">
    <property type="entry name" value="Telomere length regulation protein 2, C-terminal domain"/>
    <property type="match status" value="2"/>
</dbReference>
<dbReference type="InterPro" id="IPR008942">
    <property type="entry name" value="ENTH_VHS"/>
</dbReference>
<dbReference type="Gene3D" id="1.25.40.90">
    <property type="match status" value="1"/>
</dbReference>
<reference evidence="4" key="1">
    <citation type="submission" date="2025-08" db="UniProtKB">
        <authorList>
            <consortium name="RefSeq"/>
        </authorList>
    </citation>
    <scope>IDENTIFICATION</scope>
    <source>
        <strain evidence="4">15085-1641.00</strain>
        <tissue evidence="4">Whole body</tissue>
    </source>
</reference>
<feature type="compositionally biased region" description="Polar residues" evidence="1">
    <location>
        <begin position="257"/>
        <end position="287"/>
    </location>
</feature>
<name>A0A6J1MDL6_DROHY</name>
<dbReference type="GO" id="GO:0030276">
    <property type="term" value="F:clathrin binding"/>
    <property type="evidence" value="ECO:0007669"/>
    <property type="project" value="TreeGrafter"/>
</dbReference>
<dbReference type="OMA" id="WRRTYKC"/>
<evidence type="ECO:0000259" key="2">
    <source>
        <dbReference type="PROSITE" id="PS50942"/>
    </source>
</evidence>
<dbReference type="SUPFAM" id="SSF48371">
    <property type="entry name" value="ARM repeat"/>
    <property type="match status" value="1"/>
</dbReference>
<dbReference type="PANTHER" id="PTHR12276:SF45">
    <property type="entry name" value="CLATHRIN INTERACTOR 1"/>
    <property type="match status" value="1"/>
</dbReference>
<dbReference type="FunFam" id="1.25.40.90:FF:000006">
    <property type="entry name" value="Clathrin interactor 1"/>
    <property type="match status" value="1"/>
</dbReference>
<evidence type="ECO:0000256" key="1">
    <source>
        <dbReference type="SAM" id="MobiDB-lite"/>
    </source>
</evidence>
<dbReference type="GO" id="GO:0006897">
    <property type="term" value="P:endocytosis"/>
    <property type="evidence" value="ECO:0007669"/>
    <property type="project" value="TreeGrafter"/>
</dbReference>
<feature type="domain" description="ENTH" evidence="2">
    <location>
        <begin position="20"/>
        <end position="153"/>
    </location>
</feature>
<dbReference type="GO" id="GO:0005886">
    <property type="term" value="C:plasma membrane"/>
    <property type="evidence" value="ECO:0007669"/>
    <property type="project" value="TreeGrafter"/>
</dbReference>
<dbReference type="GeneID" id="111603584"/>
<dbReference type="Proteomes" id="UP000504633">
    <property type="component" value="Unplaced"/>
</dbReference>
<feature type="region of interest" description="Disordered" evidence="1">
    <location>
        <begin position="153"/>
        <end position="175"/>
    </location>
</feature>
<dbReference type="SUPFAM" id="SSF48464">
    <property type="entry name" value="ENTH/VHS domain"/>
    <property type="match status" value="1"/>
</dbReference>
<accession>A0A6J1MDL6</accession>
<dbReference type="InterPro" id="IPR016024">
    <property type="entry name" value="ARM-type_fold"/>
</dbReference>
<dbReference type="Pfam" id="PF01417">
    <property type="entry name" value="ENTH"/>
    <property type="match status" value="1"/>
</dbReference>
<feature type="compositionally biased region" description="Low complexity" evidence="1">
    <location>
        <begin position="331"/>
        <end position="346"/>
    </location>
</feature>
<dbReference type="SMART" id="SM00273">
    <property type="entry name" value="ENTH"/>
    <property type="match status" value="1"/>
</dbReference>
<dbReference type="PROSITE" id="PS50942">
    <property type="entry name" value="ENTH"/>
    <property type="match status" value="1"/>
</dbReference>
<protein>
    <submittedName>
        <fullName evidence="4">Telomere length regulation protein TEL2 homolog isoform X1</fullName>
    </submittedName>
</protein>
<organism evidence="3 4">
    <name type="scientific">Drosophila hydei</name>
    <name type="common">Fruit fly</name>
    <dbReference type="NCBI Taxonomy" id="7224"/>
    <lineage>
        <taxon>Eukaryota</taxon>
        <taxon>Metazoa</taxon>
        <taxon>Ecdysozoa</taxon>
        <taxon>Arthropoda</taxon>
        <taxon>Hexapoda</taxon>
        <taxon>Insecta</taxon>
        <taxon>Pterygota</taxon>
        <taxon>Neoptera</taxon>
        <taxon>Endopterygota</taxon>
        <taxon>Diptera</taxon>
        <taxon>Brachycera</taxon>
        <taxon>Muscomorpha</taxon>
        <taxon>Ephydroidea</taxon>
        <taxon>Drosophilidae</taxon>
        <taxon>Drosophila</taxon>
    </lineage>
</organism>
<feature type="region of interest" description="Disordered" evidence="1">
    <location>
        <begin position="1025"/>
        <end position="1056"/>
    </location>
</feature>
<dbReference type="CDD" id="cd16989">
    <property type="entry name" value="ENTH_EpsinR"/>
    <property type="match status" value="1"/>
</dbReference>
<dbReference type="RefSeq" id="XP_023177006.2">
    <property type="nucleotide sequence ID" value="XM_023321238.2"/>
</dbReference>
<dbReference type="InterPro" id="IPR019337">
    <property type="entry name" value="Telomere_length_regulation_dom"/>
</dbReference>
<feature type="compositionally biased region" description="Acidic residues" evidence="1">
    <location>
        <begin position="1027"/>
        <end position="1048"/>
    </location>
</feature>